<evidence type="ECO:0000313" key="1">
    <source>
        <dbReference type="EMBL" id="VVW40504.1"/>
    </source>
</evidence>
<dbReference type="OMA" id="KTPHWLF"/>
<sequence length="185" mass="20783">MGNSIASRFAGTGTGKVVFSDGTILEFDKPMAVAELMMEYPQQFVVEFQSVSAGKRLTPLPADKELEMSKVYYMMPMKRGRVTCSAEDANRIQTKTRFVSRSGPLPGKAAHRPRVAVAGRGCRIEGKKEEDVALKRRHDWDELVSDSLSGLPEFVSRQFSGKAWKPTLDTIAESRAEKKRRHWLF</sequence>
<accession>A0A5K1DQT3</accession>
<reference evidence="1" key="1">
    <citation type="submission" date="2019-09" db="EMBL/GenBank/DDBJ databases">
        <authorList>
            <person name="Zhang L."/>
        </authorList>
    </citation>
    <scope>NUCLEOTIDE SEQUENCE</scope>
</reference>
<dbReference type="PANTHER" id="PTHR33052">
    <property type="entry name" value="DUF4228 DOMAIN PROTEIN-RELATED"/>
    <property type="match status" value="1"/>
</dbReference>
<organism evidence="1">
    <name type="scientific">Nymphaea colorata</name>
    <name type="common">pocket water lily</name>
    <dbReference type="NCBI Taxonomy" id="210225"/>
    <lineage>
        <taxon>Eukaryota</taxon>
        <taxon>Viridiplantae</taxon>
        <taxon>Streptophyta</taxon>
        <taxon>Embryophyta</taxon>
        <taxon>Tracheophyta</taxon>
        <taxon>Spermatophyta</taxon>
        <taxon>Magnoliopsida</taxon>
        <taxon>Nymphaeales</taxon>
        <taxon>Nymphaeaceae</taxon>
        <taxon>Nymphaea</taxon>
    </lineage>
</organism>
<gene>
    <name evidence="1" type="ORF">NYM_LOCUS19906</name>
</gene>
<name>A0A5K1DQT3_9MAGN</name>
<dbReference type="Pfam" id="PF14009">
    <property type="entry name" value="PADRE"/>
    <property type="match status" value="1"/>
</dbReference>
<proteinExistence type="predicted"/>
<dbReference type="InterPro" id="IPR025322">
    <property type="entry name" value="PADRE_dom"/>
</dbReference>
<dbReference type="EMBL" id="LR721783">
    <property type="protein sequence ID" value="VVW40504.1"/>
    <property type="molecule type" value="Genomic_DNA"/>
</dbReference>
<protein>
    <submittedName>
        <fullName evidence="1">Uncharacterized protein</fullName>
    </submittedName>
</protein>
<dbReference type="AlphaFoldDB" id="A0A5K1DQT3"/>
<dbReference type="Gramene" id="NC5G0161490.1">
    <property type="protein sequence ID" value="NC5G0161490.1:cds"/>
    <property type="gene ID" value="NC5G0161490"/>
</dbReference>
<dbReference type="OrthoDB" id="1921976at2759"/>